<evidence type="ECO:0000259" key="4">
    <source>
        <dbReference type="SMART" id="SM01359"/>
    </source>
</evidence>
<dbReference type="RefSeq" id="WP_114437789.1">
    <property type="nucleotide sequence ID" value="NZ_QPIZ01000025.1"/>
</dbReference>
<organism evidence="6 7">
    <name type="scientific">Marinilabilia salmonicolor</name>
    <dbReference type="NCBI Taxonomy" id="989"/>
    <lineage>
        <taxon>Bacteria</taxon>
        <taxon>Pseudomonadati</taxon>
        <taxon>Bacteroidota</taxon>
        <taxon>Bacteroidia</taxon>
        <taxon>Marinilabiliales</taxon>
        <taxon>Marinilabiliaceae</taxon>
        <taxon>Marinilabilia</taxon>
    </lineage>
</organism>
<dbReference type="Gene3D" id="2.60.40.10">
    <property type="entry name" value="Immunoglobulins"/>
    <property type="match status" value="1"/>
</dbReference>
<reference evidence="6 7" key="1">
    <citation type="submission" date="2018-07" db="EMBL/GenBank/DDBJ databases">
        <title>Freshwater and sediment microbial communities from various areas in North America, analyzing microbe dynamics in response to fracking.</title>
        <authorList>
            <person name="Lamendella R."/>
        </authorList>
    </citation>
    <scope>NUCLEOTIDE SEQUENCE [LARGE SCALE GENOMIC DNA]</scope>
    <source>
        <strain evidence="6 7">160A</strain>
    </source>
</reference>
<dbReference type="InterPro" id="IPR013783">
    <property type="entry name" value="Ig-like_fold"/>
</dbReference>
<dbReference type="Gene3D" id="1.50.10.20">
    <property type="match status" value="1"/>
</dbReference>
<dbReference type="CDD" id="cd02891">
    <property type="entry name" value="A2M_like"/>
    <property type="match status" value="1"/>
</dbReference>
<evidence type="ECO:0000256" key="2">
    <source>
        <dbReference type="ARBA" id="ARBA00022729"/>
    </source>
</evidence>
<dbReference type="EMBL" id="QPIZ01000025">
    <property type="protein sequence ID" value="RCW29861.1"/>
    <property type="molecule type" value="Genomic_DNA"/>
</dbReference>
<comment type="caution">
    <text evidence="6">The sequence shown here is derived from an EMBL/GenBank/DDBJ whole genome shotgun (WGS) entry which is preliminary data.</text>
</comment>
<dbReference type="InterPro" id="IPR008930">
    <property type="entry name" value="Terpenoid_cyclase/PrenylTrfase"/>
</dbReference>
<dbReference type="Gene3D" id="2.60.40.1930">
    <property type="match status" value="1"/>
</dbReference>
<dbReference type="InterPro" id="IPR002890">
    <property type="entry name" value="MG2"/>
</dbReference>
<evidence type="ECO:0000313" key="7">
    <source>
        <dbReference type="Proteomes" id="UP000252733"/>
    </source>
</evidence>
<feature type="domain" description="Alpha-2-macroglobulin bait region" evidence="4">
    <location>
        <begin position="974"/>
        <end position="1116"/>
    </location>
</feature>
<protein>
    <recommendedName>
        <fullName evidence="8">Alpha-2-macroglobulin family protein</fullName>
    </recommendedName>
</protein>
<keyword evidence="7" id="KW-1185">Reference proteome</keyword>
<dbReference type="Gene3D" id="2.60.40.3710">
    <property type="match status" value="1"/>
</dbReference>
<dbReference type="GO" id="GO:0004866">
    <property type="term" value="F:endopeptidase inhibitor activity"/>
    <property type="evidence" value="ECO:0007669"/>
    <property type="project" value="InterPro"/>
</dbReference>
<dbReference type="Pfam" id="PF01835">
    <property type="entry name" value="MG2"/>
    <property type="match status" value="1"/>
</dbReference>
<evidence type="ECO:0000256" key="3">
    <source>
        <dbReference type="SAM" id="SignalP"/>
    </source>
</evidence>
<dbReference type="Pfam" id="PF11974">
    <property type="entry name" value="bMG3"/>
    <property type="match status" value="1"/>
</dbReference>
<dbReference type="Pfam" id="PF17973">
    <property type="entry name" value="bMG10"/>
    <property type="match status" value="1"/>
</dbReference>
<dbReference type="InterPro" id="IPR047565">
    <property type="entry name" value="Alpha-macroglob_thiol-ester_cl"/>
</dbReference>
<dbReference type="InterPro" id="IPR011626">
    <property type="entry name" value="Alpha-macroglobulin_TED"/>
</dbReference>
<dbReference type="Pfam" id="PF17972">
    <property type="entry name" value="bMG5"/>
    <property type="match status" value="1"/>
</dbReference>
<dbReference type="SUPFAM" id="SSF48239">
    <property type="entry name" value="Terpenoid cyclases/Protein prenyltransferases"/>
    <property type="match status" value="1"/>
</dbReference>
<comment type="similarity">
    <text evidence="1">Belongs to the protease inhibitor I39 (alpha-2-macroglobulin) family. Bacterial alpha-2-macroglobulin subfamily.</text>
</comment>
<dbReference type="SMART" id="SM01419">
    <property type="entry name" value="Thiol-ester_cl"/>
    <property type="match status" value="1"/>
</dbReference>
<dbReference type="PANTHER" id="PTHR40094:SF1">
    <property type="entry name" value="UBIQUITIN DOMAIN-CONTAINING PROTEIN"/>
    <property type="match status" value="1"/>
</dbReference>
<dbReference type="Proteomes" id="UP000252733">
    <property type="component" value="Unassembled WGS sequence"/>
</dbReference>
<dbReference type="InterPro" id="IPR021868">
    <property type="entry name" value="Alpha_2_Macroglob_MG3"/>
</dbReference>
<dbReference type="InterPro" id="IPR011625">
    <property type="entry name" value="A2M_N_BRD"/>
</dbReference>
<dbReference type="InterPro" id="IPR041462">
    <property type="entry name" value="Bact_A2M_MG6"/>
</dbReference>
<dbReference type="SMART" id="SM01359">
    <property type="entry name" value="A2M_N_2"/>
    <property type="match status" value="1"/>
</dbReference>
<name>A0A368USM5_9BACT</name>
<dbReference type="Pfam" id="PF00207">
    <property type="entry name" value="A2M"/>
    <property type="match status" value="1"/>
</dbReference>
<sequence>MKIFTSLASMLIVAVLFWGCESSVKEDAPAHSPFHAKISAFTSGQVSSTSTVMVEFSSSVANAEAGKVVQEGIVKISPSVKGSAVWVGSRTLVFKPEEMLPSGKEFKVEVNLPRLLPGEKESFFFTFRTVQQNAWLSLENIQPVSVSEYDSYTVTARVALADVAVDEVVEKNVTVTYEGAELSPEWTHIDGRVHELSVTGLSRGRSENELLIEVAEGPLSPDDNRELEVAIPALDDFKIVSARMESAPRNVITVTFSDPIDPAQDVSGLFVMQGVDLDWNIENNRVELYPGESVTGNQTLKILPEITNVAGTKLNRKGAFSFSFSTEAPQVELLGEGTIMPFSDGLYLPFRAVSLKSVKVRIIKIYEHNIGHFLQINQLGGESQLKRAGRLVHRQRIDIDNDPTLDLNRWNTFSLDLSKFVQPDPGAIYRVELGFEKENAIYACSEGDESEPSIGNKSDSDDEFWDEPDDYYSTYPYNYNSNYNWYDRDDPCSDSYYTRQRWVATNVLASNLGIMAKRGTNGEMLVTVTDLRNTEPLKGVEVEVFNLQMVSMAKEISDKEGFAAFNFEETPFLLVAKQGKQRGYLKLNEGEALPLDRFDVAGETVKEGLRGFIFGERGVWRPGDSIFVSFMPVEISPGTLPSNHPVTFELTDPRGRLVDRQVSTHPRNLLYTFRTLTSEEAPTGMWLARISMGGVVFEKTLRVETIRPNRLKINLDFSEEELQSGVSTDFSVHSEWLHGSPASDLRADVRMSVKERKTSFPDYSGYIFDDATRSLDASEVTIFDGLLNDKGNASFRERVPSYKRAPGKLTAQLTSRVFEEGGAFSISSQRVSLSPYDVYTGMRTPPGDDRGLLLTDEDHAIELVTVDAEGNPVGGQNLTYSIYKIEWRWWWEKSDEDLGRYVSFHSNNRVDHGMVTTSGNGKASFDLRIDKPEWGRYLIRVANASSGHSTAATVRVDWPGWARESRGGESASELIFSTDKKNYKVGEDVVVTFPSAEEGRALVSVETGTRILKSWWISPEAKETRFSFKATPEMSPNIYVSVTLLQPHAQTGNNRPIRLYGVVPVLVEDPGTRLEPQIETSDTWLPGSEAQIEVSEKNNEAFDYVVAVVDEGLLDLTGFPTPDPWQRFNARQALGIKTWDLYDEVIGAFGGKIEQLFSVGGDGELSGDRSQNQMRRFEPMVRFFGPFHLKRGSEKHKFTVPEYTGSVRVMVIGTNGAATGSVETTVKVKKPVMVWSSLPRVMGSQEKLWLPVTIFVTDEKVRDVTVSLKGSEHFKISGETSQKRSFDQPGEQTVYFELETGSVTGMSQLVISANSNQGKDEITKSLMIRMPNPPVTKTVFTSLKGKESGSLKYELPGIAGTNSIQLEVSAIPPMDLTARLSYLLEYPHGCIEQITSGGFPQLYLDKIVDMNEEQKSRARENIGSVLNRYSSYQTPEGGFAYWPGQSYPNEWGTSYAGHFLLEAEKQGYMVKPNVKSAWLKWQKQRAKAWLPDSETGYLGSEQMLQAYRLFTLALAGEPVVGAMNRLRQQENLILQARWLLASAYSISGMQEVAVELMDGGVDSDEAKVVYRTYGSPLRDKAILINALTLLDRRETAFPMVREAAKRLSSQNWYSTQTTAWALMSIVNFSGQHMAGESLQYTYSVNSGDEMTIGSDKAVSQRDIEVSEVRDGSVKVANDTDDELFATLIVTGTPAGIDSSSFSENLRMETSFQTMDGSRINPENIEQGTDFLYVVRVSNPGTSGDVENLALTQLIPSGWEIRNTRLEGNAVHEKDIPDYRDIRDDRVMSYFDLDAGETKQFVVVVHAAFPGQYYLPPVSCEAMYNRDVRARLGGSVVEVIKP</sequence>
<evidence type="ECO:0000259" key="5">
    <source>
        <dbReference type="SMART" id="SM01360"/>
    </source>
</evidence>
<feature type="signal peptide" evidence="3">
    <location>
        <begin position="1"/>
        <end position="18"/>
    </location>
</feature>
<dbReference type="SMART" id="SM01360">
    <property type="entry name" value="A2M"/>
    <property type="match status" value="1"/>
</dbReference>
<feature type="chain" id="PRO_5016926173" description="Alpha-2-macroglobulin family protein" evidence="3">
    <location>
        <begin position="19"/>
        <end position="1841"/>
    </location>
</feature>
<evidence type="ECO:0000313" key="6">
    <source>
        <dbReference type="EMBL" id="RCW29861.1"/>
    </source>
</evidence>
<dbReference type="Pfam" id="PF07703">
    <property type="entry name" value="A2M_BRD"/>
    <property type="match status" value="1"/>
</dbReference>
<gene>
    <name evidence="6" type="ORF">DFO77_12554</name>
</gene>
<dbReference type="Pfam" id="PF07678">
    <property type="entry name" value="TED_complement"/>
    <property type="match status" value="1"/>
</dbReference>
<proteinExistence type="inferred from homology"/>
<dbReference type="GO" id="GO:0005615">
    <property type="term" value="C:extracellular space"/>
    <property type="evidence" value="ECO:0007669"/>
    <property type="project" value="InterPro"/>
</dbReference>
<feature type="domain" description="Alpha-2-macroglobulin" evidence="5">
    <location>
        <begin position="1181"/>
        <end position="1268"/>
    </location>
</feature>
<accession>A0A368USM5</accession>
<evidence type="ECO:0008006" key="8">
    <source>
        <dbReference type="Google" id="ProtNLM"/>
    </source>
</evidence>
<dbReference type="InterPro" id="IPR001599">
    <property type="entry name" value="Macroglobln_a2"/>
</dbReference>
<dbReference type="InterPro" id="IPR051802">
    <property type="entry name" value="YfhM-like"/>
</dbReference>
<dbReference type="InterPro" id="IPR041203">
    <property type="entry name" value="Bact_A2M_MG5"/>
</dbReference>
<dbReference type="PANTHER" id="PTHR40094">
    <property type="entry name" value="ALPHA-2-MACROGLOBULIN HOMOLOG"/>
    <property type="match status" value="1"/>
</dbReference>
<dbReference type="InterPro" id="IPR041246">
    <property type="entry name" value="Bact_MG10"/>
</dbReference>
<evidence type="ECO:0000256" key="1">
    <source>
        <dbReference type="ARBA" id="ARBA00010556"/>
    </source>
</evidence>
<dbReference type="Pfam" id="PF17962">
    <property type="entry name" value="bMG6"/>
    <property type="match status" value="1"/>
</dbReference>
<keyword evidence="2 3" id="KW-0732">Signal</keyword>